<dbReference type="RefSeq" id="WP_157846779.1">
    <property type="nucleotide sequence ID" value="NZ_BHXC01000007.1"/>
</dbReference>
<feature type="compositionally biased region" description="Polar residues" evidence="1">
    <location>
        <begin position="33"/>
        <end position="44"/>
    </location>
</feature>
<dbReference type="EMBL" id="BHXC01000007">
    <property type="protein sequence ID" value="GCB95465.1"/>
    <property type="molecule type" value="Genomic_DNA"/>
</dbReference>
<evidence type="ECO:0000256" key="2">
    <source>
        <dbReference type="SAM" id="SignalP"/>
    </source>
</evidence>
<dbReference type="Proteomes" id="UP000288351">
    <property type="component" value="Unassembled WGS sequence"/>
</dbReference>
<keyword evidence="2" id="KW-0732">Signal</keyword>
<name>A0A059WE81_STRNR</name>
<proteinExistence type="predicted"/>
<sequence>MRMRTALTAALMCSAALLGPVGIAVADDHTGGVQDTGTMNFQDVNNDDGGNAWIFDAGSEHGKEDKGGKDDKGGKEAKGGKEDEGGKEAKGGDHGKEAKADGTEQVPDEE</sequence>
<evidence type="ECO:0000313" key="3">
    <source>
        <dbReference type="EMBL" id="GCB95465.1"/>
    </source>
</evidence>
<gene>
    <name evidence="3" type="ORF">SALB_08270</name>
</gene>
<feature type="chain" id="PRO_5043399796" evidence="2">
    <location>
        <begin position="27"/>
        <end position="110"/>
    </location>
</feature>
<feature type="region of interest" description="Disordered" evidence="1">
    <location>
        <begin position="27"/>
        <end position="110"/>
    </location>
</feature>
<accession>A0A059WE81</accession>
<evidence type="ECO:0000313" key="4">
    <source>
        <dbReference type="Proteomes" id="UP000288351"/>
    </source>
</evidence>
<feature type="signal peptide" evidence="2">
    <location>
        <begin position="1"/>
        <end position="26"/>
    </location>
</feature>
<reference evidence="3 4" key="1">
    <citation type="journal article" date="2019" name="Microbiol. Resour. Announc.">
        <title>Draft Genome Sequence of the Most Traditional epsilon-Poly-l-Lysine Producer, Streptomyces albulus NBRC14147.</title>
        <authorList>
            <person name="Yamanaka K."/>
            <person name="Hamano Y."/>
        </authorList>
    </citation>
    <scope>NUCLEOTIDE SEQUENCE [LARGE SCALE GENOMIC DNA]</scope>
    <source>
        <strain evidence="3 4">NBRC 14147</strain>
    </source>
</reference>
<dbReference type="AlphaFoldDB" id="A0A059WE81"/>
<evidence type="ECO:0000256" key="1">
    <source>
        <dbReference type="SAM" id="MobiDB-lite"/>
    </source>
</evidence>
<comment type="caution">
    <text evidence="3">The sequence shown here is derived from an EMBL/GenBank/DDBJ whole genome shotgun (WGS) entry which is preliminary data.</text>
</comment>
<organism evidence="3 4">
    <name type="scientific">Streptomyces noursei</name>
    <name type="common">Streptomyces albulus</name>
    <dbReference type="NCBI Taxonomy" id="1971"/>
    <lineage>
        <taxon>Bacteria</taxon>
        <taxon>Bacillati</taxon>
        <taxon>Actinomycetota</taxon>
        <taxon>Actinomycetes</taxon>
        <taxon>Kitasatosporales</taxon>
        <taxon>Streptomycetaceae</taxon>
        <taxon>Streptomyces</taxon>
    </lineage>
</organism>
<protein>
    <submittedName>
        <fullName evidence="3">Uncharacterized protein</fullName>
    </submittedName>
</protein>
<dbReference type="eggNOG" id="ENOG50323C9">
    <property type="taxonomic scope" value="Bacteria"/>
</dbReference>
<feature type="compositionally biased region" description="Basic and acidic residues" evidence="1">
    <location>
        <begin position="58"/>
        <end position="102"/>
    </location>
</feature>